<reference evidence="1 2" key="1">
    <citation type="journal article" date="2017" name="BMC Genomics">
        <title>Genomic analysis of methanogenic archaea reveals a shift towards energy conservation.</title>
        <authorList>
            <person name="Gilmore S.P."/>
            <person name="Henske J.K."/>
            <person name="Sexton J.A."/>
            <person name="Solomon K.V."/>
            <person name="Seppala S."/>
            <person name="Yoo J.I."/>
            <person name="Huyett L.M."/>
            <person name="Pressman A."/>
            <person name="Cogan J.Z."/>
            <person name="Kivenson V."/>
            <person name="Peng X."/>
            <person name="Tan Y."/>
            <person name="Valentine D.L."/>
            <person name="O'Malley M.A."/>
        </authorList>
    </citation>
    <scope>NUCLEOTIDE SEQUENCE [LARGE SCALE GENOMIC DNA]</scope>
    <source>
        <strain evidence="1 2">M.o.H.</strain>
    </source>
</reference>
<accession>A0A2A2H8Q2</accession>
<evidence type="ECO:0000313" key="2">
    <source>
        <dbReference type="Proteomes" id="UP000217784"/>
    </source>
</evidence>
<keyword evidence="2" id="KW-1185">Reference proteome</keyword>
<name>A0A2A2H8Q2_METBR</name>
<dbReference type="AlphaFoldDB" id="A0A2A2H8Q2"/>
<protein>
    <submittedName>
        <fullName evidence="1">Uncharacterized protein</fullName>
    </submittedName>
</protein>
<dbReference type="OrthoDB" id="67383at2157"/>
<gene>
    <name evidence="1" type="ORF">ASJ80_07930</name>
</gene>
<dbReference type="EMBL" id="LMVM01000002">
    <property type="protein sequence ID" value="PAV05654.1"/>
    <property type="molecule type" value="Genomic_DNA"/>
</dbReference>
<organism evidence="1 2">
    <name type="scientific">Methanobacterium bryantii</name>
    <dbReference type="NCBI Taxonomy" id="2161"/>
    <lineage>
        <taxon>Archaea</taxon>
        <taxon>Methanobacteriati</taxon>
        <taxon>Methanobacteriota</taxon>
        <taxon>Methanomada group</taxon>
        <taxon>Methanobacteria</taxon>
        <taxon>Methanobacteriales</taxon>
        <taxon>Methanobacteriaceae</taxon>
        <taxon>Methanobacterium</taxon>
    </lineage>
</organism>
<dbReference type="Proteomes" id="UP000217784">
    <property type="component" value="Unassembled WGS sequence"/>
</dbReference>
<proteinExistence type="predicted"/>
<dbReference type="RefSeq" id="WP_069584079.1">
    <property type="nucleotide sequence ID" value="NZ_LMVM01000002.1"/>
</dbReference>
<comment type="caution">
    <text evidence="1">The sequence shown here is derived from an EMBL/GenBank/DDBJ whole genome shotgun (WGS) entry which is preliminary data.</text>
</comment>
<evidence type="ECO:0000313" key="1">
    <source>
        <dbReference type="EMBL" id="PAV05654.1"/>
    </source>
</evidence>
<sequence>MKMKILPLFLMVLMAFSLAQPIFAANPQLEDTKIAMKNGEPLQDITVNAGDSIELQARLYWYWYTVDQVNAQWIPQICRYLNFYVYKSNADGSNGDLVWSDTAITNFFTANANPDGFTLNEKGTYNLLVKYEGKLKHCSAAAKIYVV</sequence>